<sequence length="360" mass="40522">MTSAQSESTSVPLVAASSTLALVHYLERQGVLNAPRVEQLTGLAMSELTDPDRRVPADAHYRLWEHAELVTGDPGVGLHAGKVVDPERMGLVGHVFFNCDTLGEAVTQYVRLHRLINESVFLSFEQTADQAILCWQPDRAEHYCRQDMDRTLAAAITRTRHFIHPGIHAEWVEIAHPAPVYADEYEKLLGGPVRFDCGITRLAFSSRHLGHPIPRRNPYVYSAVLKQVNSLLARLQTRRSFGRKIRRLISKQMATERIDADSLARQCHMSRQTLYRKLKKEGLSFHGLVEQVRQDKALRYVAADQYALGEIAFLLGFSELSAFSRAFKRWTGTSPAEYRARHLATPEADNLRPGTGDGDQ</sequence>
<dbReference type="GO" id="GO:0003700">
    <property type="term" value="F:DNA-binding transcription factor activity"/>
    <property type="evidence" value="ECO:0007669"/>
    <property type="project" value="InterPro"/>
</dbReference>
<dbReference type="PROSITE" id="PS01124">
    <property type="entry name" value="HTH_ARAC_FAMILY_2"/>
    <property type="match status" value="1"/>
</dbReference>
<evidence type="ECO:0000256" key="1">
    <source>
        <dbReference type="ARBA" id="ARBA00023015"/>
    </source>
</evidence>
<dbReference type="InterPro" id="IPR018060">
    <property type="entry name" value="HTH_AraC"/>
</dbReference>
<dbReference type="Gene3D" id="1.10.10.60">
    <property type="entry name" value="Homeodomain-like"/>
    <property type="match status" value="1"/>
</dbReference>
<keyword evidence="3" id="KW-0804">Transcription</keyword>
<dbReference type="PRINTS" id="PR00032">
    <property type="entry name" value="HTHARAC"/>
</dbReference>
<feature type="domain" description="HTH araC/xylS-type" evidence="4">
    <location>
        <begin position="243"/>
        <end position="341"/>
    </location>
</feature>
<dbReference type="InterPro" id="IPR009057">
    <property type="entry name" value="Homeodomain-like_sf"/>
</dbReference>
<keyword evidence="6" id="KW-1185">Reference proteome</keyword>
<evidence type="ECO:0000259" key="4">
    <source>
        <dbReference type="PROSITE" id="PS01124"/>
    </source>
</evidence>
<dbReference type="EMBL" id="PSSX01000008">
    <property type="protein sequence ID" value="PPI84066.1"/>
    <property type="molecule type" value="Genomic_DNA"/>
</dbReference>
<name>A0A2S5Z9L6_9GAMM</name>
<accession>A0A2S5Z9L6</accession>
<evidence type="ECO:0000256" key="2">
    <source>
        <dbReference type="ARBA" id="ARBA00023125"/>
    </source>
</evidence>
<dbReference type="GO" id="GO:0005829">
    <property type="term" value="C:cytosol"/>
    <property type="evidence" value="ECO:0007669"/>
    <property type="project" value="TreeGrafter"/>
</dbReference>
<dbReference type="Pfam" id="PF12625">
    <property type="entry name" value="Arabinose_bd"/>
    <property type="match status" value="1"/>
</dbReference>
<protein>
    <submittedName>
        <fullName evidence="5">AraC family transcriptional regulator</fullName>
    </submittedName>
</protein>
<dbReference type="OrthoDB" id="5582699at2"/>
<dbReference type="Pfam" id="PF12833">
    <property type="entry name" value="HTH_18"/>
    <property type="match status" value="1"/>
</dbReference>
<evidence type="ECO:0000256" key="3">
    <source>
        <dbReference type="ARBA" id="ARBA00023163"/>
    </source>
</evidence>
<dbReference type="PANTHER" id="PTHR47894:SF1">
    <property type="entry name" value="HTH-TYPE TRANSCRIPTIONAL REGULATOR VQSM"/>
    <property type="match status" value="1"/>
</dbReference>
<dbReference type="PANTHER" id="PTHR47894">
    <property type="entry name" value="HTH-TYPE TRANSCRIPTIONAL REGULATOR GADX"/>
    <property type="match status" value="1"/>
</dbReference>
<dbReference type="Proteomes" id="UP000239917">
    <property type="component" value="Unassembled WGS sequence"/>
</dbReference>
<dbReference type="RefSeq" id="WP_104321894.1">
    <property type="nucleotide sequence ID" value="NZ_PSSX01000008.1"/>
</dbReference>
<gene>
    <name evidence="5" type="ORF">KEHDKFFH_10555</name>
</gene>
<reference evidence="5 6" key="1">
    <citation type="submission" date="2018-01" db="EMBL/GenBank/DDBJ databases">
        <title>Complete genome sequences of the type strains of Marinobacter flavimaris and Marinobacter maroccanus.</title>
        <authorList>
            <person name="Palau M."/>
            <person name="Boujida N."/>
            <person name="Manresa A."/>
            <person name="Minana-Galbis D."/>
        </authorList>
    </citation>
    <scope>NUCLEOTIDE SEQUENCE [LARGE SCALE GENOMIC DNA]</scope>
    <source>
        <strain evidence="5 6">N4</strain>
    </source>
</reference>
<keyword evidence="2" id="KW-0238">DNA-binding</keyword>
<comment type="caution">
    <text evidence="5">The sequence shown here is derived from an EMBL/GenBank/DDBJ whole genome shotgun (WGS) entry which is preliminary data.</text>
</comment>
<proteinExistence type="predicted"/>
<keyword evidence="1" id="KW-0805">Transcription regulation</keyword>
<dbReference type="InterPro" id="IPR020449">
    <property type="entry name" value="Tscrpt_reg_AraC-type_HTH"/>
</dbReference>
<dbReference type="SMART" id="SM00342">
    <property type="entry name" value="HTH_ARAC"/>
    <property type="match status" value="1"/>
</dbReference>
<evidence type="ECO:0000313" key="5">
    <source>
        <dbReference type="EMBL" id="PPI84066.1"/>
    </source>
</evidence>
<organism evidence="5 6">
    <name type="scientific">Marinobacter maroccanus</name>
    <dbReference type="NCBI Taxonomy" id="2055143"/>
    <lineage>
        <taxon>Bacteria</taxon>
        <taxon>Pseudomonadati</taxon>
        <taxon>Pseudomonadota</taxon>
        <taxon>Gammaproteobacteria</taxon>
        <taxon>Pseudomonadales</taxon>
        <taxon>Marinobacteraceae</taxon>
        <taxon>Marinobacter</taxon>
    </lineage>
</organism>
<evidence type="ECO:0000313" key="6">
    <source>
        <dbReference type="Proteomes" id="UP000239917"/>
    </source>
</evidence>
<dbReference type="SUPFAM" id="SSF46689">
    <property type="entry name" value="Homeodomain-like"/>
    <property type="match status" value="1"/>
</dbReference>
<dbReference type="AlphaFoldDB" id="A0A2S5Z9L6"/>
<dbReference type="GO" id="GO:0000976">
    <property type="term" value="F:transcription cis-regulatory region binding"/>
    <property type="evidence" value="ECO:0007669"/>
    <property type="project" value="TreeGrafter"/>
</dbReference>
<dbReference type="InterPro" id="IPR032687">
    <property type="entry name" value="AraC-type_N"/>
</dbReference>